<evidence type="ECO:0000313" key="5">
    <source>
        <dbReference type="Proteomes" id="UP000820669"/>
    </source>
</evidence>
<feature type="domain" description="STAS" evidence="3">
    <location>
        <begin position="1"/>
        <end position="108"/>
    </location>
</feature>
<evidence type="ECO:0000256" key="1">
    <source>
        <dbReference type="ARBA" id="ARBA00009013"/>
    </source>
</evidence>
<reference evidence="4 5" key="1">
    <citation type="submission" date="2020-04" db="EMBL/GenBank/DDBJ databases">
        <authorList>
            <person name="Klaysubun C."/>
            <person name="Duangmal K."/>
            <person name="Lipun K."/>
        </authorList>
    </citation>
    <scope>NUCLEOTIDE SEQUENCE [LARGE SCALE GENOMIC DNA]</scope>
    <source>
        <strain evidence="4 5">K10HN5</strain>
    </source>
</reference>
<evidence type="ECO:0000313" key="4">
    <source>
        <dbReference type="EMBL" id="NMH96173.1"/>
    </source>
</evidence>
<dbReference type="EMBL" id="JAAXLA010000003">
    <property type="protein sequence ID" value="NMH96173.1"/>
    <property type="molecule type" value="Genomic_DNA"/>
</dbReference>
<dbReference type="PANTHER" id="PTHR33495">
    <property type="entry name" value="ANTI-SIGMA FACTOR ANTAGONIST TM_1081-RELATED-RELATED"/>
    <property type="match status" value="1"/>
</dbReference>
<evidence type="ECO:0000259" key="3">
    <source>
        <dbReference type="PROSITE" id="PS50801"/>
    </source>
</evidence>
<dbReference type="InterPro" id="IPR002645">
    <property type="entry name" value="STAS_dom"/>
</dbReference>
<comment type="caution">
    <text evidence="4">The sequence shown here is derived from an EMBL/GenBank/DDBJ whole genome shotgun (WGS) entry which is preliminary data.</text>
</comment>
<dbReference type="Proteomes" id="UP000820669">
    <property type="component" value="Unassembled WGS sequence"/>
</dbReference>
<gene>
    <name evidence="4" type="ORF">HF526_02370</name>
</gene>
<dbReference type="Pfam" id="PF01740">
    <property type="entry name" value="STAS"/>
    <property type="match status" value="1"/>
</dbReference>
<dbReference type="InterPro" id="IPR003658">
    <property type="entry name" value="Anti-sigma_ant"/>
</dbReference>
<dbReference type="SUPFAM" id="SSF52091">
    <property type="entry name" value="SpoIIaa-like"/>
    <property type="match status" value="1"/>
</dbReference>
<dbReference type="PROSITE" id="PS50801">
    <property type="entry name" value="STAS"/>
    <property type="match status" value="1"/>
</dbReference>
<keyword evidence="5" id="KW-1185">Reference proteome</keyword>
<evidence type="ECO:0000256" key="2">
    <source>
        <dbReference type="RuleBase" id="RU003749"/>
    </source>
</evidence>
<protein>
    <recommendedName>
        <fullName evidence="2">Anti-sigma factor antagonist</fullName>
    </recommendedName>
</protein>
<comment type="similarity">
    <text evidence="1 2">Belongs to the anti-sigma-factor antagonist family.</text>
</comment>
<dbReference type="RefSeq" id="WP_169379547.1">
    <property type="nucleotide sequence ID" value="NZ_JAAXLA010000003.1"/>
</dbReference>
<dbReference type="CDD" id="cd07043">
    <property type="entry name" value="STAS_anti-anti-sigma_factors"/>
    <property type="match status" value="1"/>
</dbReference>
<name>A0ABX1S3N7_9PSEU</name>
<accession>A0ABX1S3N7</accession>
<dbReference type="PANTHER" id="PTHR33495:SF2">
    <property type="entry name" value="ANTI-SIGMA FACTOR ANTAGONIST TM_1081-RELATED"/>
    <property type="match status" value="1"/>
</dbReference>
<dbReference type="InterPro" id="IPR036513">
    <property type="entry name" value="STAS_dom_sf"/>
</dbReference>
<sequence length="108" mass="11267">MVVLTPAGELDMLTAPVLLERVEMHLERRDHAVIDMRDVTFLGSSGLHSLLAAKSAAQAAGTQLHLTGTDTPSTARVLRLSGLAPVLPIEQSSTGELLVSLVEADAGG</sequence>
<proteinExistence type="inferred from homology"/>
<dbReference type="Gene3D" id="3.30.750.24">
    <property type="entry name" value="STAS domain"/>
    <property type="match status" value="1"/>
</dbReference>
<dbReference type="NCBIfam" id="TIGR00377">
    <property type="entry name" value="ant_ant_sig"/>
    <property type="match status" value="1"/>
</dbReference>
<organism evidence="4 5">
    <name type="scientific">Pseudonocardia acidicola</name>
    <dbReference type="NCBI Taxonomy" id="2724939"/>
    <lineage>
        <taxon>Bacteria</taxon>
        <taxon>Bacillati</taxon>
        <taxon>Actinomycetota</taxon>
        <taxon>Actinomycetes</taxon>
        <taxon>Pseudonocardiales</taxon>
        <taxon>Pseudonocardiaceae</taxon>
        <taxon>Pseudonocardia</taxon>
    </lineage>
</organism>